<proteinExistence type="predicted"/>
<evidence type="ECO:0000313" key="2">
    <source>
        <dbReference type="Proteomes" id="UP000175691"/>
    </source>
</evidence>
<reference evidence="1 2" key="1">
    <citation type="submission" date="2016-08" db="EMBL/GenBank/DDBJ databases">
        <authorList>
            <person name="Seilhamer J.J."/>
        </authorList>
    </citation>
    <scope>NUCLEOTIDE SEQUENCE [LARGE SCALE GENOMIC DNA]</scope>
    <source>
        <strain evidence="1 2">KCTC 42603</strain>
    </source>
</reference>
<dbReference type="Proteomes" id="UP000175691">
    <property type="component" value="Unassembled WGS sequence"/>
</dbReference>
<keyword evidence="2" id="KW-1185">Reference proteome</keyword>
<comment type="caution">
    <text evidence="1">The sequence shown here is derived from an EMBL/GenBank/DDBJ whole genome shotgun (WGS) entry which is preliminary data.</text>
</comment>
<evidence type="ECO:0000313" key="1">
    <source>
        <dbReference type="EMBL" id="OFC71408.1"/>
    </source>
</evidence>
<protein>
    <submittedName>
        <fullName evidence="1">Uncharacterized protein</fullName>
    </submittedName>
</protein>
<name>A0A1E7ZD16_9ALTE</name>
<gene>
    <name evidence="1" type="ORF">BFC18_07995</name>
</gene>
<organism evidence="1 2">
    <name type="scientific">Alteromonas confluentis</name>
    <dbReference type="NCBI Taxonomy" id="1656094"/>
    <lineage>
        <taxon>Bacteria</taxon>
        <taxon>Pseudomonadati</taxon>
        <taxon>Pseudomonadota</taxon>
        <taxon>Gammaproteobacteria</taxon>
        <taxon>Alteromonadales</taxon>
        <taxon>Alteromonadaceae</taxon>
        <taxon>Alteromonas/Salinimonas group</taxon>
        <taxon>Alteromonas</taxon>
    </lineage>
</organism>
<accession>A0A1E7ZD16</accession>
<dbReference type="EMBL" id="MDHN01000014">
    <property type="protein sequence ID" value="OFC71408.1"/>
    <property type="molecule type" value="Genomic_DNA"/>
</dbReference>
<sequence length="59" mass="6763">MVLAKTLLDYLRTQKIVIPGMDVLERICAEAITLGTKRVYRALTSELSEGKKNSWIDFY</sequence>
<dbReference type="AlphaFoldDB" id="A0A1E7ZD16"/>